<dbReference type="InterPro" id="IPR000182">
    <property type="entry name" value="GNAT_dom"/>
</dbReference>
<protein>
    <recommendedName>
        <fullName evidence="1">N-acetyltransferase domain-containing protein</fullName>
    </recommendedName>
</protein>
<organism evidence="2 3">
    <name type="scientific">Thiothrix lacustris</name>
    <dbReference type="NCBI Taxonomy" id="525917"/>
    <lineage>
        <taxon>Bacteria</taxon>
        <taxon>Pseudomonadati</taxon>
        <taxon>Pseudomonadota</taxon>
        <taxon>Gammaproteobacteria</taxon>
        <taxon>Thiotrichales</taxon>
        <taxon>Thiotrichaceae</taxon>
        <taxon>Thiothrix</taxon>
    </lineage>
</organism>
<name>A0A1Y1QR43_9GAMM</name>
<dbReference type="InterPro" id="IPR016181">
    <property type="entry name" value="Acyl_CoA_acyltransferase"/>
</dbReference>
<dbReference type="Pfam" id="PF00583">
    <property type="entry name" value="Acetyltransf_1"/>
    <property type="match status" value="1"/>
</dbReference>
<dbReference type="EMBL" id="MTEJ01000082">
    <property type="protein sequence ID" value="OQX11701.1"/>
    <property type="molecule type" value="Genomic_DNA"/>
</dbReference>
<dbReference type="GO" id="GO:0016747">
    <property type="term" value="F:acyltransferase activity, transferring groups other than amino-acyl groups"/>
    <property type="evidence" value="ECO:0007669"/>
    <property type="project" value="InterPro"/>
</dbReference>
<gene>
    <name evidence="2" type="ORF">BWK73_16835</name>
</gene>
<dbReference type="CDD" id="cd04301">
    <property type="entry name" value="NAT_SF"/>
    <property type="match status" value="1"/>
</dbReference>
<proteinExistence type="predicted"/>
<dbReference type="Proteomes" id="UP000192491">
    <property type="component" value="Unassembled WGS sequence"/>
</dbReference>
<feature type="domain" description="N-acetyltransferase" evidence="1">
    <location>
        <begin position="70"/>
        <end position="212"/>
    </location>
</feature>
<dbReference type="SUPFAM" id="SSF55729">
    <property type="entry name" value="Acyl-CoA N-acyltransferases (Nat)"/>
    <property type="match status" value="1"/>
</dbReference>
<accession>A0A1Y1QR43</accession>
<dbReference type="AlphaFoldDB" id="A0A1Y1QR43"/>
<comment type="caution">
    <text evidence="2">The sequence shown here is derived from an EMBL/GenBank/DDBJ whole genome shotgun (WGS) entry which is preliminary data.</text>
</comment>
<evidence type="ECO:0000259" key="1">
    <source>
        <dbReference type="PROSITE" id="PS51186"/>
    </source>
</evidence>
<dbReference type="PROSITE" id="PS51186">
    <property type="entry name" value="GNAT"/>
    <property type="match status" value="1"/>
</dbReference>
<sequence>MQRQRISMTFDEYDLLEQPFGYKVEYWDGHTVITPRDNPVTTRLAITTREVNPTCRIVPVDPARQQEMVETFYAAFHDTVEFCDWYEHKIREHADSSIKRYFAGKRGEPHPASVMASLAEDGSISGIALLLTDDEGEVCLDLLYVVPSYQRQHIATQMVATAVNSLHAAGIATLTSTYHICNDTSRRWHHAFGFVDVYDQMYIRLKYAWYRSEIWRREKLGLMEELDVLAAERDWWYAQLDEMWRY</sequence>
<reference evidence="2 3" key="1">
    <citation type="submission" date="2017-01" db="EMBL/GenBank/DDBJ databases">
        <title>Novel large sulfur bacteria in the metagenomes of groundwater-fed chemosynthetic microbial mats in the Lake Huron basin.</title>
        <authorList>
            <person name="Sharrar A.M."/>
            <person name="Flood B.E."/>
            <person name="Bailey J.V."/>
            <person name="Jones D.S."/>
            <person name="Biddanda B."/>
            <person name="Ruberg S.A."/>
            <person name="Marcus D.N."/>
            <person name="Dick G.J."/>
        </authorList>
    </citation>
    <scope>NUCLEOTIDE SEQUENCE [LARGE SCALE GENOMIC DNA]</scope>
    <source>
        <strain evidence="2">A8</strain>
    </source>
</reference>
<dbReference type="Gene3D" id="3.40.630.30">
    <property type="match status" value="1"/>
</dbReference>
<evidence type="ECO:0000313" key="2">
    <source>
        <dbReference type="EMBL" id="OQX11701.1"/>
    </source>
</evidence>
<evidence type="ECO:0000313" key="3">
    <source>
        <dbReference type="Proteomes" id="UP000192491"/>
    </source>
</evidence>